<dbReference type="InterPro" id="IPR010559">
    <property type="entry name" value="Sig_transdc_His_kin_internal"/>
</dbReference>
<organism evidence="3 4">
    <name type="scientific">Stenotrophomonas pictorum JCM 9942</name>
    <dbReference type="NCBI Taxonomy" id="1236960"/>
    <lineage>
        <taxon>Bacteria</taxon>
        <taxon>Pseudomonadati</taxon>
        <taxon>Pseudomonadota</taxon>
        <taxon>Gammaproteobacteria</taxon>
        <taxon>Lysobacterales</taxon>
        <taxon>Lysobacteraceae</taxon>
        <taxon>Stenotrophomonas</taxon>
    </lineage>
</organism>
<feature type="transmembrane region" description="Helical" evidence="1">
    <location>
        <begin position="79"/>
        <end position="102"/>
    </location>
</feature>
<dbReference type="RefSeq" id="WP_057506228.1">
    <property type="nucleotide sequence ID" value="NZ_LLXS01000028.1"/>
</dbReference>
<dbReference type="SUPFAM" id="SSF55874">
    <property type="entry name" value="ATPase domain of HSP90 chaperone/DNA topoisomerase II/histidine kinase"/>
    <property type="match status" value="1"/>
</dbReference>
<dbReference type="Gene3D" id="3.30.565.10">
    <property type="entry name" value="Histidine kinase-like ATPase, C-terminal domain"/>
    <property type="match status" value="1"/>
</dbReference>
<dbReference type="InterPro" id="IPR036890">
    <property type="entry name" value="HATPase_C_sf"/>
</dbReference>
<keyword evidence="4" id="KW-1185">Reference proteome</keyword>
<dbReference type="Proteomes" id="UP000050836">
    <property type="component" value="Unassembled WGS sequence"/>
</dbReference>
<dbReference type="PANTHER" id="PTHR34220">
    <property type="entry name" value="SENSOR HISTIDINE KINASE YPDA"/>
    <property type="match status" value="1"/>
</dbReference>
<evidence type="ECO:0000313" key="3">
    <source>
        <dbReference type="EMBL" id="KRG41248.1"/>
    </source>
</evidence>
<dbReference type="GO" id="GO:0000155">
    <property type="term" value="F:phosphorelay sensor kinase activity"/>
    <property type="evidence" value="ECO:0007669"/>
    <property type="project" value="InterPro"/>
</dbReference>
<name>A0A0R0A827_9GAMM</name>
<feature type="domain" description="Signal transduction histidine kinase internal region" evidence="2">
    <location>
        <begin position="152"/>
        <end position="229"/>
    </location>
</feature>
<gene>
    <name evidence="3" type="ORF">ARC78_11700</name>
</gene>
<keyword evidence="1" id="KW-0472">Membrane</keyword>
<reference evidence="3 4" key="1">
    <citation type="submission" date="2015-10" db="EMBL/GenBank/DDBJ databases">
        <title>Genome sequencing and analysis of members of genus Stenotrophomonas.</title>
        <authorList>
            <person name="Patil P.P."/>
            <person name="Midha S."/>
            <person name="Patil P.B."/>
        </authorList>
    </citation>
    <scope>NUCLEOTIDE SEQUENCE [LARGE SCALE GENOMIC DNA]</scope>
    <source>
        <strain evidence="3 4">JCM 9942</strain>
    </source>
</reference>
<protein>
    <submittedName>
        <fullName evidence="3">Histidine kinase</fullName>
    </submittedName>
</protein>
<proteinExistence type="predicted"/>
<dbReference type="PANTHER" id="PTHR34220:SF7">
    <property type="entry name" value="SENSOR HISTIDINE KINASE YPDA"/>
    <property type="match status" value="1"/>
</dbReference>
<feature type="transmembrane region" description="Helical" evidence="1">
    <location>
        <begin position="117"/>
        <end position="136"/>
    </location>
</feature>
<keyword evidence="3" id="KW-0418">Kinase</keyword>
<keyword evidence="3" id="KW-0808">Transferase</keyword>
<dbReference type="GO" id="GO:0016020">
    <property type="term" value="C:membrane"/>
    <property type="evidence" value="ECO:0007669"/>
    <property type="project" value="InterPro"/>
</dbReference>
<evidence type="ECO:0000256" key="1">
    <source>
        <dbReference type="SAM" id="Phobius"/>
    </source>
</evidence>
<sequence>MPEKLPITPLDTLWKAPAVTWTVLAGEGLAIILALAPEHSGSRWVLFGALSFMIQWISLSALGALYLLRRPLSRLSPSWIANVTLLVLVLSTLLVCTASWWLLRDLWPESASPWQPALLRFTGIILTFGLLAVVAFQNHWRLRQLALRVKQAELEALQARIRPHFLFNTLNTGAAMVHNNPSGAEHLLLDLADLFRAALAGPQEIPLEEELALSRRYLEIEALRFGDRMRISWQLPAAIPPLRVPSLSIQPLVENAIHHGIEPSPEGGEICLRLTQSERGISITIENDLAPSGTRPLRNGHNVGLESARARIHAMTGGAGGVATRSENGRHITIVTLPIPP</sequence>
<accession>A0A0R0A827</accession>
<keyword evidence="1" id="KW-0812">Transmembrane</keyword>
<keyword evidence="1" id="KW-1133">Transmembrane helix</keyword>
<dbReference type="Pfam" id="PF06580">
    <property type="entry name" value="His_kinase"/>
    <property type="match status" value="1"/>
</dbReference>
<dbReference type="InterPro" id="IPR050640">
    <property type="entry name" value="Bact_2-comp_sensor_kinase"/>
</dbReference>
<evidence type="ECO:0000313" key="4">
    <source>
        <dbReference type="Proteomes" id="UP000050836"/>
    </source>
</evidence>
<evidence type="ECO:0000259" key="2">
    <source>
        <dbReference type="Pfam" id="PF06580"/>
    </source>
</evidence>
<feature type="transmembrane region" description="Helical" evidence="1">
    <location>
        <begin position="12"/>
        <end position="36"/>
    </location>
</feature>
<dbReference type="EMBL" id="LLXS01000028">
    <property type="protein sequence ID" value="KRG41248.1"/>
    <property type="molecule type" value="Genomic_DNA"/>
</dbReference>
<dbReference type="AlphaFoldDB" id="A0A0R0A827"/>
<comment type="caution">
    <text evidence="3">The sequence shown here is derived from an EMBL/GenBank/DDBJ whole genome shotgun (WGS) entry which is preliminary data.</text>
</comment>
<feature type="transmembrane region" description="Helical" evidence="1">
    <location>
        <begin position="42"/>
        <end position="67"/>
    </location>
</feature>